<name>A0A170Q965_9ZZZZ</name>
<protein>
    <submittedName>
        <fullName evidence="1">Uncharacterized protein</fullName>
    </submittedName>
</protein>
<dbReference type="EMBL" id="FAXA01000036">
    <property type="protein sequence ID" value="CUV01273.1"/>
    <property type="molecule type" value="Genomic_DNA"/>
</dbReference>
<organism evidence="1">
    <name type="scientific">hydrothermal vent metagenome</name>
    <dbReference type="NCBI Taxonomy" id="652676"/>
    <lineage>
        <taxon>unclassified sequences</taxon>
        <taxon>metagenomes</taxon>
        <taxon>ecological metagenomes</taxon>
    </lineage>
</organism>
<dbReference type="AlphaFoldDB" id="A0A170Q965"/>
<reference evidence="1" key="1">
    <citation type="submission" date="2015-10" db="EMBL/GenBank/DDBJ databases">
        <authorList>
            <person name="Gilbert D.G."/>
        </authorList>
    </citation>
    <scope>NUCLEOTIDE SEQUENCE</scope>
</reference>
<accession>A0A170Q965</accession>
<proteinExistence type="predicted"/>
<gene>
    <name evidence="1" type="ORF">MGWOODY_Clf2419</name>
</gene>
<evidence type="ECO:0000313" key="1">
    <source>
        <dbReference type="EMBL" id="CUV01273.1"/>
    </source>
</evidence>
<sequence>MRLFHRTKTQDAESIWNDGFRDSEVIVDDGCAGEKFVGVRPFDDPIGWNPNPDGNNLLLAVEIPEDAISEYEWVTTVEAREFFVPASVVNFYGPPVVEEVDLLGNLLDGIDLSGI</sequence>